<evidence type="ECO:0000256" key="3">
    <source>
        <dbReference type="ARBA" id="ARBA00022475"/>
    </source>
</evidence>
<dbReference type="InterPro" id="IPR046342">
    <property type="entry name" value="CBS_dom_sf"/>
</dbReference>
<organism evidence="12">
    <name type="scientific">freshwater metagenome</name>
    <dbReference type="NCBI Taxonomy" id="449393"/>
    <lineage>
        <taxon>unclassified sequences</taxon>
        <taxon>metagenomes</taxon>
        <taxon>ecological metagenomes</taxon>
    </lineage>
</organism>
<evidence type="ECO:0000259" key="11">
    <source>
        <dbReference type="PROSITE" id="PS51846"/>
    </source>
</evidence>
<feature type="domain" description="CBS" evidence="10">
    <location>
        <begin position="204"/>
        <end position="263"/>
    </location>
</feature>
<dbReference type="SUPFAM" id="SSF56176">
    <property type="entry name" value="FAD-binding/transporter-associated domain-like"/>
    <property type="match status" value="1"/>
</dbReference>
<name>A0A6J6EHR7_9ZZZZ</name>
<evidence type="ECO:0000256" key="4">
    <source>
        <dbReference type="ARBA" id="ARBA00022692"/>
    </source>
</evidence>
<feature type="domain" description="CBS" evidence="10">
    <location>
        <begin position="272"/>
        <end position="329"/>
    </location>
</feature>
<dbReference type="GO" id="GO:0050660">
    <property type="term" value="F:flavin adenine dinucleotide binding"/>
    <property type="evidence" value="ECO:0007669"/>
    <property type="project" value="InterPro"/>
</dbReference>
<keyword evidence="3" id="KW-1003">Cell membrane</keyword>
<reference evidence="12" key="1">
    <citation type="submission" date="2020-05" db="EMBL/GenBank/DDBJ databases">
        <authorList>
            <person name="Chiriac C."/>
            <person name="Salcher M."/>
            <person name="Ghai R."/>
            <person name="Kavagutti S V."/>
        </authorList>
    </citation>
    <scope>NUCLEOTIDE SEQUENCE</scope>
</reference>
<evidence type="ECO:0000256" key="1">
    <source>
        <dbReference type="ARBA" id="ARBA00004651"/>
    </source>
</evidence>
<evidence type="ECO:0000256" key="5">
    <source>
        <dbReference type="ARBA" id="ARBA00022737"/>
    </source>
</evidence>
<protein>
    <submittedName>
        <fullName evidence="12">Unannotated protein</fullName>
    </submittedName>
</protein>
<dbReference type="InterPro" id="IPR000644">
    <property type="entry name" value="CBS_dom"/>
</dbReference>
<dbReference type="PANTHER" id="PTHR22777">
    <property type="entry name" value="HEMOLYSIN-RELATED"/>
    <property type="match status" value="1"/>
</dbReference>
<keyword evidence="5" id="KW-0677">Repeat</keyword>
<dbReference type="InterPro" id="IPR002550">
    <property type="entry name" value="CNNM"/>
</dbReference>
<feature type="transmembrane region" description="Helical" evidence="9">
    <location>
        <begin position="122"/>
        <end position="142"/>
    </location>
</feature>
<dbReference type="SMART" id="SM01091">
    <property type="entry name" value="CorC_HlyC"/>
    <property type="match status" value="1"/>
</dbReference>
<keyword evidence="7" id="KW-0129">CBS domain</keyword>
<evidence type="ECO:0000256" key="8">
    <source>
        <dbReference type="ARBA" id="ARBA00023136"/>
    </source>
</evidence>
<dbReference type="EMBL" id="CAEZTD010000175">
    <property type="protein sequence ID" value="CAB4574805.1"/>
    <property type="molecule type" value="Genomic_DNA"/>
</dbReference>
<sequence>MMTATLSAVVALVLIGFGGSLAASESALGILSSGDIREMAKTRRAKKSLTAIADDLRAHRNATNFVRIFAETTAAVLITITLAASGLPLWGALLISVLIMTVASFVLAGSSPRSVGRAHPQAILGSSAIIIHALRFVLGPIADALVRFGDKVTPGRPGIVTFTSEEQLLSMVDEATRHDVLENDERALIHSVFEWDDTIVREVMVPRIDMVTVDATDTLKTAATHFLDSGYSRVPVLGDSDEDVRGVVYLRDVARRSIENSSKWAKEQVSSVMRPVVFVPESKKVDDTLRLMQAESTHIAIVIDEHGGVAGLVTLEDIIEELVGEIVDEHDRGGAEAQQLDDGSYRVSARMNTEDLGKLFGLDLDDDDVDSVGGLLAKGLGRVVEVDDTAIVSGLRLTADRSGVRGKLVTRIRVERTPELIDAQDAFDGEEN</sequence>
<dbReference type="Pfam" id="PF03471">
    <property type="entry name" value="CorC_HlyC"/>
    <property type="match status" value="1"/>
</dbReference>
<accession>A0A6J6EHR7</accession>
<dbReference type="Pfam" id="PF00571">
    <property type="entry name" value="CBS"/>
    <property type="match status" value="2"/>
</dbReference>
<gene>
    <name evidence="12" type="ORF">UFOPK1591_01512</name>
</gene>
<dbReference type="FunFam" id="3.10.580.10:FF:000002">
    <property type="entry name" value="Magnesium/cobalt efflux protein CorC"/>
    <property type="match status" value="1"/>
</dbReference>
<dbReference type="PROSITE" id="PS51371">
    <property type="entry name" value="CBS"/>
    <property type="match status" value="2"/>
</dbReference>
<dbReference type="Gene3D" id="3.30.465.10">
    <property type="match status" value="1"/>
</dbReference>
<proteinExistence type="inferred from homology"/>
<dbReference type="PROSITE" id="PS51846">
    <property type="entry name" value="CNNM"/>
    <property type="match status" value="1"/>
</dbReference>
<keyword evidence="6 9" id="KW-1133">Transmembrane helix</keyword>
<dbReference type="Gene3D" id="3.10.580.10">
    <property type="entry name" value="CBS-domain"/>
    <property type="match status" value="1"/>
</dbReference>
<evidence type="ECO:0000259" key="10">
    <source>
        <dbReference type="PROSITE" id="PS51371"/>
    </source>
</evidence>
<evidence type="ECO:0000256" key="6">
    <source>
        <dbReference type="ARBA" id="ARBA00022989"/>
    </source>
</evidence>
<feature type="transmembrane region" description="Helical" evidence="9">
    <location>
        <begin position="89"/>
        <end position="110"/>
    </location>
</feature>
<dbReference type="InterPro" id="IPR005170">
    <property type="entry name" value="Transptr-assoc_dom"/>
</dbReference>
<dbReference type="GO" id="GO:0005886">
    <property type="term" value="C:plasma membrane"/>
    <property type="evidence" value="ECO:0007669"/>
    <property type="project" value="UniProtKB-SubCell"/>
</dbReference>
<dbReference type="SMART" id="SM00116">
    <property type="entry name" value="CBS"/>
    <property type="match status" value="2"/>
</dbReference>
<evidence type="ECO:0000256" key="9">
    <source>
        <dbReference type="SAM" id="Phobius"/>
    </source>
</evidence>
<dbReference type="SUPFAM" id="SSF54631">
    <property type="entry name" value="CBS-domain pair"/>
    <property type="match status" value="1"/>
</dbReference>
<keyword evidence="8 9" id="KW-0472">Membrane</keyword>
<dbReference type="AlphaFoldDB" id="A0A6J6EHR7"/>
<evidence type="ECO:0000313" key="12">
    <source>
        <dbReference type="EMBL" id="CAB4574805.1"/>
    </source>
</evidence>
<dbReference type="PANTHER" id="PTHR22777:SF32">
    <property type="entry name" value="UPF0053 INNER MEMBRANE PROTEIN YFJD"/>
    <property type="match status" value="1"/>
</dbReference>
<dbReference type="InterPro" id="IPR016169">
    <property type="entry name" value="FAD-bd_PCMH_sub2"/>
</dbReference>
<dbReference type="InterPro" id="IPR044751">
    <property type="entry name" value="Ion_transp-like_CBS"/>
</dbReference>
<evidence type="ECO:0000256" key="7">
    <source>
        <dbReference type="ARBA" id="ARBA00023122"/>
    </source>
</evidence>
<comment type="similarity">
    <text evidence="2">Belongs to the UPF0053 family.</text>
</comment>
<evidence type="ECO:0000256" key="2">
    <source>
        <dbReference type="ARBA" id="ARBA00006337"/>
    </source>
</evidence>
<keyword evidence="4 9" id="KW-0812">Transmembrane</keyword>
<dbReference type="Pfam" id="PF01595">
    <property type="entry name" value="CNNM"/>
    <property type="match status" value="1"/>
</dbReference>
<dbReference type="CDD" id="cd04590">
    <property type="entry name" value="CBS_pair_CorC_HlyC_assoc"/>
    <property type="match status" value="1"/>
</dbReference>
<feature type="domain" description="CNNM transmembrane" evidence="11">
    <location>
        <begin position="1"/>
        <end position="185"/>
    </location>
</feature>
<comment type="subcellular location">
    <subcellularLocation>
        <location evidence="1">Cell membrane</location>
        <topology evidence="1">Multi-pass membrane protein</topology>
    </subcellularLocation>
</comment>
<dbReference type="InterPro" id="IPR036318">
    <property type="entry name" value="FAD-bd_PCMH-like_sf"/>
</dbReference>